<keyword evidence="5" id="KW-1185">Reference proteome</keyword>
<reference evidence="4 5" key="1">
    <citation type="journal article" date="2016" name="Antonie Van Leeuwenhoek">
        <title>Dongia soli sp. nov., isolated from soil from Dokdo, Korea.</title>
        <authorList>
            <person name="Kim D.U."/>
            <person name="Lee H."/>
            <person name="Kim H."/>
            <person name="Kim S.G."/>
            <person name="Ka J.O."/>
        </authorList>
    </citation>
    <scope>NUCLEOTIDE SEQUENCE [LARGE SCALE GENOMIC DNA]</scope>
    <source>
        <strain evidence="4 5">D78</strain>
    </source>
</reference>
<dbReference type="EMBL" id="JAXCLW010000006">
    <property type="protein sequence ID" value="MDY0884883.1"/>
    <property type="molecule type" value="Genomic_DNA"/>
</dbReference>
<dbReference type="SUPFAM" id="SSF52218">
    <property type="entry name" value="Flavoproteins"/>
    <property type="match status" value="1"/>
</dbReference>
<evidence type="ECO:0000313" key="4">
    <source>
        <dbReference type="EMBL" id="MDY0884883.1"/>
    </source>
</evidence>
<organism evidence="4 5">
    <name type="scientific">Dongia soli</name>
    <dbReference type="NCBI Taxonomy" id="600628"/>
    <lineage>
        <taxon>Bacteria</taxon>
        <taxon>Pseudomonadati</taxon>
        <taxon>Pseudomonadota</taxon>
        <taxon>Alphaproteobacteria</taxon>
        <taxon>Rhodospirillales</taxon>
        <taxon>Dongiaceae</taxon>
        <taxon>Dongia</taxon>
    </lineage>
</organism>
<dbReference type="EC" id="1.-.-.-" evidence="4"/>
<dbReference type="InterPro" id="IPR003680">
    <property type="entry name" value="Flavodoxin_fold"/>
</dbReference>
<dbReference type="Gene3D" id="3.40.50.360">
    <property type="match status" value="1"/>
</dbReference>
<dbReference type="Pfam" id="PF02525">
    <property type="entry name" value="Flavodoxin_2"/>
    <property type="match status" value="1"/>
</dbReference>
<dbReference type="PANTHER" id="PTHR10204">
    <property type="entry name" value="NAD P H OXIDOREDUCTASE-RELATED"/>
    <property type="match status" value="1"/>
</dbReference>
<protein>
    <submittedName>
        <fullName evidence="4">NAD(P)H-dependent oxidoreductase</fullName>
        <ecNumber evidence="4">1.-.-.-</ecNumber>
    </submittedName>
</protein>
<dbReference type="PANTHER" id="PTHR10204:SF34">
    <property type="entry name" value="NAD(P)H DEHYDROGENASE [QUINONE] 1 ISOFORM 1"/>
    <property type="match status" value="1"/>
</dbReference>
<comment type="similarity">
    <text evidence="1">Belongs to the NAD(P)H dehydrogenase (quinone) family.</text>
</comment>
<evidence type="ECO:0000313" key="5">
    <source>
        <dbReference type="Proteomes" id="UP001279642"/>
    </source>
</evidence>
<evidence type="ECO:0000256" key="1">
    <source>
        <dbReference type="ARBA" id="ARBA00006252"/>
    </source>
</evidence>
<dbReference type="GO" id="GO:0016491">
    <property type="term" value="F:oxidoreductase activity"/>
    <property type="evidence" value="ECO:0007669"/>
    <property type="project" value="UniProtKB-KW"/>
</dbReference>
<keyword evidence="2 4" id="KW-0560">Oxidoreductase</keyword>
<name>A0ABU5EHH9_9PROT</name>
<dbReference type="InterPro" id="IPR029039">
    <property type="entry name" value="Flavoprotein-like_sf"/>
</dbReference>
<feature type="domain" description="Flavodoxin-like fold" evidence="3">
    <location>
        <begin position="21"/>
        <end position="154"/>
    </location>
</feature>
<dbReference type="RefSeq" id="WP_320509956.1">
    <property type="nucleotide sequence ID" value="NZ_JAXCLW010000006.1"/>
</dbReference>
<proteinExistence type="inferred from homology"/>
<dbReference type="Proteomes" id="UP001279642">
    <property type="component" value="Unassembled WGS sequence"/>
</dbReference>
<accession>A0ABU5EHH9</accession>
<dbReference type="InterPro" id="IPR051545">
    <property type="entry name" value="NAD(P)H_dehydrogenase_qn"/>
</dbReference>
<gene>
    <name evidence="4" type="ORF">SMD27_18710</name>
</gene>
<comment type="caution">
    <text evidence="4">The sequence shown here is derived from an EMBL/GenBank/DDBJ whole genome shotgun (WGS) entry which is preliminary data.</text>
</comment>
<evidence type="ECO:0000256" key="2">
    <source>
        <dbReference type="ARBA" id="ARBA00023002"/>
    </source>
</evidence>
<evidence type="ECO:0000259" key="3">
    <source>
        <dbReference type="Pfam" id="PF02525"/>
    </source>
</evidence>
<sequence length="217" mass="24762">MFNSAETGKCPDPSALVVEVNVLVVLAHPLKDSLCHRLAEHVCGELRGAGHDVVVEDLYELHFNPKLSSSERRRYNAPDYRAEGDMRRPIERLLVAEAIVLVFPTWWSGLPAILKGWVDRVWVPDIAFDHRQDVSVLKPLLGNLRYLVVVTTLASPWWLDWFLLGRPVAKMFKYALLPSCAVDCRFRMLSLYRGGRIGETRFRGFKIRISRVLSGLH</sequence>